<proteinExistence type="predicted"/>
<dbReference type="PANTHER" id="PTHR47926:SF452">
    <property type="entry name" value="PENTATRICOPEPTIDE REPEAT-CONTAINING PROTEIN"/>
    <property type="match status" value="1"/>
</dbReference>
<dbReference type="Gene3D" id="1.25.40.10">
    <property type="entry name" value="Tetratricopeptide repeat domain"/>
    <property type="match status" value="1"/>
</dbReference>
<organism evidence="1 2">
    <name type="scientific">Zostera marina</name>
    <name type="common">Eelgrass</name>
    <dbReference type="NCBI Taxonomy" id="29655"/>
    <lineage>
        <taxon>Eukaryota</taxon>
        <taxon>Viridiplantae</taxon>
        <taxon>Streptophyta</taxon>
        <taxon>Embryophyta</taxon>
        <taxon>Tracheophyta</taxon>
        <taxon>Spermatophyta</taxon>
        <taxon>Magnoliopsida</taxon>
        <taxon>Liliopsida</taxon>
        <taxon>Zosteraceae</taxon>
        <taxon>Zostera</taxon>
    </lineage>
</organism>
<dbReference type="InterPro" id="IPR046960">
    <property type="entry name" value="PPR_At4g14850-like_plant"/>
</dbReference>
<dbReference type="OrthoDB" id="185373at2759"/>
<dbReference type="InterPro" id="IPR046848">
    <property type="entry name" value="E_motif"/>
</dbReference>
<dbReference type="GO" id="GO:0009451">
    <property type="term" value="P:RNA modification"/>
    <property type="evidence" value="ECO:0007669"/>
    <property type="project" value="InterPro"/>
</dbReference>
<dbReference type="GO" id="GO:0003723">
    <property type="term" value="F:RNA binding"/>
    <property type="evidence" value="ECO:0007669"/>
    <property type="project" value="InterPro"/>
</dbReference>
<evidence type="ECO:0000313" key="1">
    <source>
        <dbReference type="EMBL" id="KMZ62958.1"/>
    </source>
</evidence>
<protein>
    <recommendedName>
        <fullName evidence="3">Pentatricopeptide repeat-containing protein</fullName>
    </recommendedName>
</protein>
<dbReference type="OMA" id="DARCYIA"/>
<dbReference type="Proteomes" id="UP000036987">
    <property type="component" value="Unassembled WGS sequence"/>
</dbReference>
<evidence type="ECO:0008006" key="3">
    <source>
        <dbReference type="Google" id="ProtNLM"/>
    </source>
</evidence>
<dbReference type="Pfam" id="PF20431">
    <property type="entry name" value="E_motif"/>
    <property type="match status" value="1"/>
</dbReference>
<sequence length="111" mass="12338">MVIDHGIEHYSCIIDLLGRSGKLGEAYRIIEGKPSIKADIGLLGSLLSACILHKNFQLGEKIAKVLMSLDPDDHSTYIALANMYASAGKWVDVRNVRLSDETKRIDEEPWV</sequence>
<name>A0A0K9P1U3_ZOSMR</name>
<dbReference type="EMBL" id="LFYR01001281">
    <property type="protein sequence ID" value="KMZ62958.1"/>
    <property type="molecule type" value="Genomic_DNA"/>
</dbReference>
<keyword evidence="2" id="KW-1185">Reference proteome</keyword>
<evidence type="ECO:0000313" key="2">
    <source>
        <dbReference type="Proteomes" id="UP000036987"/>
    </source>
</evidence>
<dbReference type="AlphaFoldDB" id="A0A0K9P1U3"/>
<gene>
    <name evidence="1" type="ORF">ZOSMA_430G00020</name>
</gene>
<dbReference type="InterPro" id="IPR011990">
    <property type="entry name" value="TPR-like_helical_dom_sf"/>
</dbReference>
<reference evidence="2" key="1">
    <citation type="journal article" date="2016" name="Nature">
        <title>The genome of the seagrass Zostera marina reveals angiosperm adaptation to the sea.</title>
        <authorList>
            <person name="Olsen J.L."/>
            <person name="Rouze P."/>
            <person name="Verhelst B."/>
            <person name="Lin Y.-C."/>
            <person name="Bayer T."/>
            <person name="Collen J."/>
            <person name="Dattolo E."/>
            <person name="De Paoli E."/>
            <person name="Dittami S."/>
            <person name="Maumus F."/>
            <person name="Michel G."/>
            <person name="Kersting A."/>
            <person name="Lauritano C."/>
            <person name="Lohaus R."/>
            <person name="Toepel M."/>
            <person name="Tonon T."/>
            <person name="Vanneste K."/>
            <person name="Amirebrahimi M."/>
            <person name="Brakel J."/>
            <person name="Bostroem C."/>
            <person name="Chovatia M."/>
            <person name="Grimwood J."/>
            <person name="Jenkins J.W."/>
            <person name="Jueterbock A."/>
            <person name="Mraz A."/>
            <person name="Stam W.T."/>
            <person name="Tice H."/>
            <person name="Bornberg-Bauer E."/>
            <person name="Green P.J."/>
            <person name="Pearson G.A."/>
            <person name="Procaccini G."/>
            <person name="Duarte C.M."/>
            <person name="Schmutz J."/>
            <person name="Reusch T.B.H."/>
            <person name="Van de Peer Y."/>
        </authorList>
    </citation>
    <scope>NUCLEOTIDE SEQUENCE [LARGE SCALE GENOMIC DNA]</scope>
    <source>
        <strain evidence="2">cv. Finnish</strain>
    </source>
</reference>
<dbReference type="PANTHER" id="PTHR47926">
    <property type="entry name" value="PENTATRICOPEPTIDE REPEAT-CONTAINING PROTEIN"/>
    <property type="match status" value="1"/>
</dbReference>
<accession>A0A0K9P1U3</accession>
<comment type="caution">
    <text evidence="1">The sequence shown here is derived from an EMBL/GenBank/DDBJ whole genome shotgun (WGS) entry which is preliminary data.</text>
</comment>